<dbReference type="PANTHER" id="PTHR47506:SF1">
    <property type="entry name" value="HTH-TYPE TRANSCRIPTIONAL REGULATOR YJDC"/>
    <property type="match status" value="1"/>
</dbReference>
<evidence type="ECO:0000259" key="5">
    <source>
        <dbReference type="PROSITE" id="PS50977"/>
    </source>
</evidence>
<dbReference type="PANTHER" id="PTHR47506">
    <property type="entry name" value="TRANSCRIPTIONAL REGULATORY PROTEIN"/>
    <property type="match status" value="1"/>
</dbReference>
<dbReference type="PROSITE" id="PS50977">
    <property type="entry name" value="HTH_TETR_2"/>
    <property type="match status" value="1"/>
</dbReference>
<organism evidence="6 7">
    <name type="scientific">Thalassospira lucentensis</name>
    <dbReference type="NCBI Taxonomy" id="168935"/>
    <lineage>
        <taxon>Bacteria</taxon>
        <taxon>Pseudomonadati</taxon>
        <taxon>Pseudomonadota</taxon>
        <taxon>Alphaproteobacteria</taxon>
        <taxon>Rhodospirillales</taxon>
        <taxon>Thalassospiraceae</taxon>
        <taxon>Thalassospira</taxon>
    </lineage>
</organism>
<evidence type="ECO:0000256" key="4">
    <source>
        <dbReference type="PROSITE-ProRule" id="PRU00335"/>
    </source>
</evidence>
<comment type="caution">
    <text evidence="6">The sequence shown here is derived from an EMBL/GenBank/DDBJ whole genome shotgun (WGS) entry which is preliminary data.</text>
</comment>
<dbReference type="PROSITE" id="PS01081">
    <property type="entry name" value="HTH_TETR_1"/>
    <property type="match status" value="1"/>
</dbReference>
<evidence type="ECO:0000256" key="3">
    <source>
        <dbReference type="ARBA" id="ARBA00023163"/>
    </source>
</evidence>
<dbReference type="RefSeq" id="WP_062952685.1">
    <property type="nucleotide sequence ID" value="NZ_LPVY01000021.1"/>
</dbReference>
<reference evidence="6 7" key="1">
    <citation type="submission" date="2015-12" db="EMBL/GenBank/DDBJ databases">
        <title>Genome sequence of Thalassospira lucentensis MCCC 1A02072.</title>
        <authorList>
            <person name="Lu L."/>
            <person name="Lai Q."/>
            <person name="Shao Z."/>
            <person name="Qian P."/>
        </authorList>
    </citation>
    <scope>NUCLEOTIDE SEQUENCE [LARGE SCALE GENOMIC DNA]</scope>
    <source>
        <strain evidence="6 7">MCCC 1A02072</strain>
    </source>
</reference>
<keyword evidence="2 4" id="KW-0238">DNA-binding</keyword>
<sequence>MNKQPVSRRKGPRSFDRDEAVKTAMHLFWRHGYEAVSINDLTRAIGIAPPSLYSAFGSKAGLFREALELYDGLPGALDGLTEAATLEDAISGLLHRAVEVITDPAREAGCMISTGMLEYGADHADIAASLSMRRSQMQSRIAETLNRWLDKKTADAKAFYLATVMQGMSVQARDGVARSDLKQMINEVLAGLRL</sequence>
<keyword evidence="3" id="KW-0804">Transcription</keyword>
<evidence type="ECO:0000256" key="2">
    <source>
        <dbReference type="ARBA" id="ARBA00023125"/>
    </source>
</evidence>
<dbReference type="Gene3D" id="1.10.10.60">
    <property type="entry name" value="Homeodomain-like"/>
    <property type="match status" value="1"/>
</dbReference>
<dbReference type="EMBL" id="LPVY01000021">
    <property type="protein sequence ID" value="KZB62106.1"/>
    <property type="molecule type" value="Genomic_DNA"/>
</dbReference>
<dbReference type="InterPro" id="IPR001647">
    <property type="entry name" value="HTH_TetR"/>
</dbReference>
<keyword evidence="1" id="KW-0805">Transcription regulation</keyword>
<dbReference type="OrthoDB" id="9795242at2"/>
<dbReference type="GO" id="GO:0003677">
    <property type="term" value="F:DNA binding"/>
    <property type="evidence" value="ECO:0007669"/>
    <property type="project" value="UniProtKB-UniRule"/>
</dbReference>
<evidence type="ECO:0000313" key="7">
    <source>
        <dbReference type="Proteomes" id="UP000076335"/>
    </source>
</evidence>
<accession>A0A154L1Z6</accession>
<dbReference type="InterPro" id="IPR036271">
    <property type="entry name" value="Tet_transcr_reg_TetR-rel_C_sf"/>
</dbReference>
<evidence type="ECO:0000256" key="1">
    <source>
        <dbReference type="ARBA" id="ARBA00023015"/>
    </source>
</evidence>
<dbReference type="AlphaFoldDB" id="A0A154L1Z6"/>
<feature type="domain" description="HTH tetR-type" evidence="5">
    <location>
        <begin position="14"/>
        <end position="74"/>
    </location>
</feature>
<dbReference type="InterPro" id="IPR009057">
    <property type="entry name" value="Homeodomain-like_sf"/>
</dbReference>
<dbReference type="Gene3D" id="1.10.357.10">
    <property type="entry name" value="Tetracycline Repressor, domain 2"/>
    <property type="match status" value="1"/>
</dbReference>
<protein>
    <submittedName>
        <fullName evidence="6">Transcriptional regulator</fullName>
    </submittedName>
</protein>
<feature type="DNA-binding region" description="H-T-H motif" evidence="4">
    <location>
        <begin position="37"/>
        <end position="56"/>
    </location>
</feature>
<dbReference type="InterPro" id="IPR023772">
    <property type="entry name" value="DNA-bd_HTH_TetR-type_CS"/>
</dbReference>
<dbReference type="Proteomes" id="UP000076335">
    <property type="component" value="Unassembled WGS sequence"/>
</dbReference>
<dbReference type="SUPFAM" id="SSF48498">
    <property type="entry name" value="Tetracyclin repressor-like, C-terminal domain"/>
    <property type="match status" value="1"/>
</dbReference>
<evidence type="ECO:0000313" key="6">
    <source>
        <dbReference type="EMBL" id="KZB62106.1"/>
    </source>
</evidence>
<dbReference type="SUPFAM" id="SSF46689">
    <property type="entry name" value="Homeodomain-like"/>
    <property type="match status" value="1"/>
</dbReference>
<name>A0A154L1Z6_9PROT</name>
<dbReference type="Pfam" id="PF00440">
    <property type="entry name" value="TetR_N"/>
    <property type="match status" value="1"/>
</dbReference>
<gene>
    <name evidence="6" type="ORF">AUP42_03870</name>
</gene>
<proteinExistence type="predicted"/>